<name>K1REP1_9ZZZZ</name>
<comment type="caution">
    <text evidence="2">The sequence shown here is derived from an EMBL/GenBank/DDBJ whole genome shotgun (WGS) entry which is preliminary data.</text>
</comment>
<evidence type="ECO:0000256" key="1">
    <source>
        <dbReference type="SAM" id="MobiDB-lite"/>
    </source>
</evidence>
<dbReference type="EMBL" id="AJWY01013419">
    <property type="protein sequence ID" value="EKC47162.1"/>
    <property type="molecule type" value="Genomic_DNA"/>
</dbReference>
<feature type="compositionally biased region" description="Acidic residues" evidence="1">
    <location>
        <begin position="60"/>
        <end position="69"/>
    </location>
</feature>
<evidence type="ECO:0000313" key="2">
    <source>
        <dbReference type="EMBL" id="EKC47162.1"/>
    </source>
</evidence>
<reference evidence="2" key="1">
    <citation type="journal article" date="2013" name="Environ. Microbiol.">
        <title>Microbiota from the distal guts of lean and obese adolescents exhibit partial functional redundancy besides clear differences in community structure.</title>
        <authorList>
            <person name="Ferrer M."/>
            <person name="Ruiz A."/>
            <person name="Lanza F."/>
            <person name="Haange S.B."/>
            <person name="Oberbach A."/>
            <person name="Till H."/>
            <person name="Bargiela R."/>
            <person name="Campoy C."/>
            <person name="Segura M.T."/>
            <person name="Richter M."/>
            <person name="von Bergen M."/>
            <person name="Seifert J."/>
            <person name="Suarez A."/>
        </authorList>
    </citation>
    <scope>NUCLEOTIDE SEQUENCE</scope>
</reference>
<gene>
    <name evidence="2" type="ORF">LEA_19522</name>
</gene>
<feature type="region of interest" description="Disordered" evidence="1">
    <location>
        <begin position="27"/>
        <end position="69"/>
    </location>
</feature>
<accession>K1REP1</accession>
<feature type="non-terminal residue" evidence="2">
    <location>
        <position position="69"/>
    </location>
</feature>
<protein>
    <submittedName>
        <fullName evidence="2">Uncharacterized protein</fullName>
    </submittedName>
</protein>
<proteinExistence type="predicted"/>
<organism evidence="2">
    <name type="scientific">human gut metagenome</name>
    <dbReference type="NCBI Taxonomy" id="408170"/>
    <lineage>
        <taxon>unclassified sequences</taxon>
        <taxon>metagenomes</taxon>
        <taxon>organismal metagenomes</taxon>
    </lineage>
</organism>
<feature type="compositionally biased region" description="Basic and acidic residues" evidence="1">
    <location>
        <begin position="27"/>
        <end position="46"/>
    </location>
</feature>
<dbReference type="AlphaFoldDB" id="K1REP1"/>
<sequence>MGDYYEEDKDYLIIRSTGFSMAACNGGKEKADNKTEKQTESVKPTEEAEMATEAVTEVATEVEIEETEK</sequence>